<dbReference type="PANTHER" id="PTHR42973:SF39">
    <property type="entry name" value="FAD-BINDING PCMH-TYPE DOMAIN-CONTAINING PROTEIN"/>
    <property type="match status" value="1"/>
</dbReference>
<keyword evidence="3" id="KW-0285">Flavoprotein</keyword>
<organism evidence="8 9">
    <name type="scientific">Arthrobacter crusticola</name>
    <dbReference type="NCBI Taxonomy" id="2547960"/>
    <lineage>
        <taxon>Bacteria</taxon>
        <taxon>Bacillati</taxon>
        <taxon>Actinomycetota</taxon>
        <taxon>Actinomycetes</taxon>
        <taxon>Micrococcales</taxon>
        <taxon>Micrococcaceae</taxon>
        <taxon>Arthrobacter</taxon>
    </lineage>
</organism>
<evidence type="ECO:0000259" key="7">
    <source>
        <dbReference type="PROSITE" id="PS51387"/>
    </source>
</evidence>
<dbReference type="InterPro" id="IPR006311">
    <property type="entry name" value="TAT_signal"/>
</dbReference>
<dbReference type="EMBL" id="SMTK01000003">
    <property type="protein sequence ID" value="TDK25214.1"/>
    <property type="molecule type" value="Genomic_DNA"/>
</dbReference>
<evidence type="ECO:0000256" key="6">
    <source>
        <dbReference type="SAM" id="SignalP"/>
    </source>
</evidence>
<keyword evidence="9" id="KW-1185">Reference proteome</keyword>
<proteinExistence type="inferred from homology"/>
<accession>A0A4R5TVS2</accession>
<keyword evidence="6" id="KW-0732">Signal</keyword>
<evidence type="ECO:0000256" key="1">
    <source>
        <dbReference type="ARBA" id="ARBA00001974"/>
    </source>
</evidence>
<dbReference type="Pfam" id="PF08031">
    <property type="entry name" value="BBE"/>
    <property type="match status" value="1"/>
</dbReference>
<feature type="chain" id="PRO_5039258249" evidence="6">
    <location>
        <begin position="24"/>
        <end position="520"/>
    </location>
</feature>
<dbReference type="InterPro" id="IPR006094">
    <property type="entry name" value="Oxid_FAD_bind_N"/>
</dbReference>
<gene>
    <name evidence="8" type="ORF">E2F48_07975</name>
</gene>
<evidence type="ECO:0000313" key="9">
    <source>
        <dbReference type="Proteomes" id="UP000295411"/>
    </source>
</evidence>
<dbReference type="PROSITE" id="PS51318">
    <property type="entry name" value="TAT"/>
    <property type="match status" value="1"/>
</dbReference>
<reference evidence="8 9" key="1">
    <citation type="submission" date="2019-03" db="EMBL/GenBank/DDBJ databases">
        <title>Arthrobacter sp. nov., an bacterium isolated from biocrust in Mu Us Desert.</title>
        <authorList>
            <person name="Lixiong L."/>
        </authorList>
    </citation>
    <scope>NUCLEOTIDE SEQUENCE [LARGE SCALE GENOMIC DNA]</scope>
    <source>
        <strain evidence="8 9">SLN-3</strain>
    </source>
</reference>
<dbReference type="GO" id="GO:0071949">
    <property type="term" value="F:FAD binding"/>
    <property type="evidence" value="ECO:0007669"/>
    <property type="project" value="InterPro"/>
</dbReference>
<dbReference type="RefSeq" id="WP_133403492.1">
    <property type="nucleotide sequence ID" value="NZ_SMTK01000003.1"/>
</dbReference>
<dbReference type="Proteomes" id="UP000295411">
    <property type="component" value="Unassembled WGS sequence"/>
</dbReference>
<dbReference type="AlphaFoldDB" id="A0A4R5TVS2"/>
<dbReference type="Gene3D" id="3.40.462.20">
    <property type="match status" value="1"/>
</dbReference>
<dbReference type="Pfam" id="PF01565">
    <property type="entry name" value="FAD_binding_4"/>
    <property type="match status" value="1"/>
</dbReference>
<comment type="cofactor">
    <cofactor evidence="1">
        <name>FAD</name>
        <dbReference type="ChEBI" id="CHEBI:57692"/>
    </cofactor>
</comment>
<comment type="caution">
    <text evidence="8">The sequence shown here is derived from an EMBL/GenBank/DDBJ whole genome shotgun (WGS) entry which is preliminary data.</text>
</comment>
<dbReference type="InterPro" id="IPR012951">
    <property type="entry name" value="BBE"/>
</dbReference>
<dbReference type="InterPro" id="IPR016166">
    <property type="entry name" value="FAD-bd_PCMH"/>
</dbReference>
<feature type="domain" description="FAD-binding PCMH-type" evidence="7">
    <location>
        <begin position="81"/>
        <end position="257"/>
    </location>
</feature>
<dbReference type="InterPro" id="IPR050416">
    <property type="entry name" value="FAD-linked_Oxidoreductase"/>
</dbReference>
<dbReference type="Gene3D" id="3.30.465.10">
    <property type="match status" value="1"/>
</dbReference>
<dbReference type="GO" id="GO:0016491">
    <property type="term" value="F:oxidoreductase activity"/>
    <property type="evidence" value="ECO:0007669"/>
    <property type="project" value="UniProtKB-KW"/>
</dbReference>
<dbReference type="PANTHER" id="PTHR42973">
    <property type="entry name" value="BINDING OXIDOREDUCTASE, PUTATIVE (AFU_ORTHOLOGUE AFUA_1G17690)-RELATED"/>
    <property type="match status" value="1"/>
</dbReference>
<evidence type="ECO:0000256" key="2">
    <source>
        <dbReference type="ARBA" id="ARBA00005466"/>
    </source>
</evidence>
<sequence>MSSVDRRTFLAAVAFGGAAAVLAACSRPATPTVVQTSPPTVAPPPAAPDWESLRSRISGSLYLEGADGYEDAKRVENPRFDGALPLAVLAAATADDVAQAVRFAGEADVPFVVRAGGHSYSGYSSGDVEQAGLAPSLVIDLRGLSGITVEDSGAAVVGAGASLIQVYGAVGARGRAVAGGSCATVGVAGLTLGGGVGVLTRAYGLTSDALRAVELVAADGEILTASPDENEDLLWACRGGGGQVGIVTSLTFETVPAPTITTVFLEWAFTDAVPVILAWQQWAPEADPRLWSTLKLLSGARHDGPTIQLTVTWTGPSAELDAQVAGLHEAAGVLPLVNSVRPDRTYTEVMFTYAGCAGVPVDQCTTGDGGALRREAFSATSHVPYDLLDADGAAVLVERCVLGHRLGAIETGVSLDALGGAVRELPADSTAFGHRGAYATVQYTATYEEGGDPVPFDEFVRQSRASMVPFWGEGAYFNYSDSTLTDPGTSYFGENAKRLAEIRAAADPAGVFATPAFRTA</sequence>
<keyword evidence="5" id="KW-0560">Oxidoreductase</keyword>
<dbReference type="SUPFAM" id="SSF56176">
    <property type="entry name" value="FAD-binding/transporter-associated domain-like"/>
    <property type="match status" value="1"/>
</dbReference>
<feature type="signal peptide" evidence="6">
    <location>
        <begin position="1"/>
        <end position="23"/>
    </location>
</feature>
<evidence type="ECO:0000256" key="3">
    <source>
        <dbReference type="ARBA" id="ARBA00022630"/>
    </source>
</evidence>
<protein>
    <submittedName>
        <fullName evidence="8">FAD-binding oxidoreductase</fullName>
    </submittedName>
</protein>
<name>A0A4R5TVS2_9MICC</name>
<dbReference type="OrthoDB" id="9775082at2"/>
<evidence type="ECO:0000256" key="4">
    <source>
        <dbReference type="ARBA" id="ARBA00022827"/>
    </source>
</evidence>
<dbReference type="InterPro" id="IPR036318">
    <property type="entry name" value="FAD-bd_PCMH-like_sf"/>
</dbReference>
<dbReference type="PROSITE" id="PS51387">
    <property type="entry name" value="FAD_PCMH"/>
    <property type="match status" value="1"/>
</dbReference>
<evidence type="ECO:0000256" key="5">
    <source>
        <dbReference type="ARBA" id="ARBA00023002"/>
    </source>
</evidence>
<dbReference type="PROSITE" id="PS51257">
    <property type="entry name" value="PROKAR_LIPOPROTEIN"/>
    <property type="match status" value="1"/>
</dbReference>
<evidence type="ECO:0000313" key="8">
    <source>
        <dbReference type="EMBL" id="TDK25214.1"/>
    </source>
</evidence>
<comment type="similarity">
    <text evidence="2">Belongs to the oxygen-dependent FAD-linked oxidoreductase family.</text>
</comment>
<keyword evidence="4" id="KW-0274">FAD</keyword>
<dbReference type="InterPro" id="IPR016169">
    <property type="entry name" value="FAD-bd_PCMH_sub2"/>
</dbReference>